<dbReference type="Pfam" id="PF02065">
    <property type="entry name" value="Melibiase"/>
    <property type="match status" value="1"/>
</dbReference>
<dbReference type="InterPro" id="IPR002252">
    <property type="entry name" value="Glyco_hydro_36"/>
</dbReference>
<dbReference type="EMBL" id="RIBZ01000777">
    <property type="protein sequence ID" value="RNF92707.1"/>
    <property type="molecule type" value="Genomic_DNA"/>
</dbReference>
<protein>
    <submittedName>
        <fullName evidence="4">Alpha-galactosidase</fullName>
    </submittedName>
</protein>
<keyword evidence="2" id="KW-0326">Glycosidase</keyword>
<evidence type="ECO:0000313" key="5">
    <source>
        <dbReference type="Proteomes" id="UP000275401"/>
    </source>
</evidence>
<dbReference type="PANTHER" id="PTHR43053">
    <property type="entry name" value="GLYCOSIDASE FAMILY 31"/>
    <property type="match status" value="1"/>
</dbReference>
<dbReference type="InterPro" id="IPR050985">
    <property type="entry name" value="Alpha-glycosidase_related"/>
</dbReference>
<gene>
    <name evidence="4" type="ORF">EEJ42_39630</name>
</gene>
<comment type="caution">
    <text evidence="4">The sequence shown here is derived from an EMBL/GenBank/DDBJ whole genome shotgun (WGS) entry which is preliminary data.</text>
</comment>
<organism evidence="4 5">
    <name type="scientific">Streptomyces botrytidirepellens</name>
    <dbReference type="NCBI Taxonomy" id="2486417"/>
    <lineage>
        <taxon>Bacteria</taxon>
        <taxon>Bacillati</taxon>
        <taxon>Actinomycetota</taxon>
        <taxon>Actinomycetes</taxon>
        <taxon>Kitasatosporales</taxon>
        <taxon>Streptomycetaceae</taxon>
        <taxon>Streptomyces</taxon>
    </lineage>
</organism>
<dbReference type="GO" id="GO:0016052">
    <property type="term" value="P:carbohydrate catabolic process"/>
    <property type="evidence" value="ECO:0007669"/>
    <property type="project" value="InterPro"/>
</dbReference>
<dbReference type="AlphaFoldDB" id="A0A3M8TGQ9"/>
<evidence type="ECO:0000256" key="2">
    <source>
        <dbReference type="ARBA" id="ARBA00023295"/>
    </source>
</evidence>
<dbReference type="SUPFAM" id="SSF51445">
    <property type="entry name" value="(Trans)glycosidases"/>
    <property type="match status" value="1"/>
</dbReference>
<sequence>MRETFTWGHSALAAAFATGPDGVLRLVRLGPPDDTPPPDGTLSPDDTASPDSTPPHDTASPTGAAPLPVVEVLALGHGSDWSGQRGIETALGARLRYRGHRAETDGRDDDDGGGGGDHDNGGGWHRLTLDLHDPGSGLTAEVRLSSPGGLPVLRSEVRLTNEGTEPLVVQAVPSLVLGGLPSPDALDVHWAHNEWLAECRWAAVPLRDRIVDVSRDAHGRDSRAALVLGSVGSWPTDGHLPMGALTERATGRAWLWQVESPVGWRWEAGERAHGTYVALGGPTDTEHQWRERLVPGASFTTVPVALALADRGGFDAATAHLTAYRRAVRRPHPDHTALPIVFNDYMNTLMGDPTTERLLPLIEAAARAGAEYFCIDAGWYDDTGAWWDGVGAWQPSTRRFPGGLRLVLDRIRSLGMVPGLWLEPEVVGVRSPVAAALPDDAFFQRDGVRLTENDRHHLDLRHPAARRHLDATVDRLVGDWGVGYLKLDYNISIAPGTDWDPEHGHAAPGAGLLAHARAHQRWLAAVLDRHPALVIENCASGGLRMDGSSLALTQLQSTSDQQDPLRYPPIAAAAPTAVPPEQGAVWAYPQPGFTDDEIRFALAGALLGRVHLSGHLDRMTRAQLDLVRDALAAYREVRPDLPSAVPFWPLGLPGWTDAWLALGLRAGGGRTYVTVWRRGDGTPARTVPLPHVAGRALRIEHFHPADSAAETTWAPDRAELTVTLPHTPAALLLRLTVEEADAGSGRGAS</sequence>
<keyword evidence="5" id="KW-1185">Reference proteome</keyword>
<dbReference type="PANTHER" id="PTHR43053:SF3">
    <property type="entry name" value="ALPHA-GALACTOSIDASE C-RELATED"/>
    <property type="match status" value="1"/>
</dbReference>
<keyword evidence="1" id="KW-0378">Hydrolase</keyword>
<dbReference type="GO" id="GO:0004557">
    <property type="term" value="F:alpha-galactosidase activity"/>
    <property type="evidence" value="ECO:0007669"/>
    <property type="project" value="InterPro"/>
</dbReference>
<dbReference type="PRINTS" id="PR00743">
    <property type="entry name" value="GLHYDRLASE36"/>
</dbReference>
<feature type="region of interest" description="Disordered" evidence="3">
    <location>
        <begin position="102"/>
        <end position="126"/>
    </location>
</feature>
<evidence type="ECO:0000256" key="1">
    <source>
        <dbReference type="ARBA" id="ARBA00022801"/>
    </source>
</evidence>
<dbReference type="InterPro" id="IPR038417">
    <property type="entry name" value="Alpga-gal_N_sf"/>
</dbReference>
<dbReference type="Gene3D" id="3.20.20.70">
    <property type="entry name" value="Aldolase class I"/>
    <property type="match status" value="1"/>
</dbReference>
<proteinExistence type="predicted"/>
<dbReference type="InterPro" id="IPR017853">
    <property type="entry name" value="GH"/>
</dbReference>
<dbReference type="Proteomes" id="UP000275401">
    <property type="component" value="Unassembled WGS sequence"/>
</dbReference>
<dbReference type="CDD" id="cd14791">
    <property type="entry name" value="GH36"/>
    <property type="match status" value="1"/>
</dbReference>
<evidence type="ECO:0000256" key="3">
    <source>
        <dbReference type="SAM" id="MobiDB-lite"/>
    </source>
</evidence>
<dbReference type="InterPro" id="IPR013785">
    <property type="entry name" value="Aldolase_TIM"/>
</dbReference>
<feature type="compositionally biased region" description="Low complexity" evidence="3">
    <location>
        <begin position="40"/>
        <end position="58"/>
    </location>
</feature>
<reference evidence="4 5" key="1">
    <citation type="submission" date="2018-11" db="EMBL/GenBank/DDBJ databases">
        <title>The Potential of Streptomyces as Biocontrol Agents against the Tomato grey mould, Botrytis cinerea (Gray mold) Frontiers in Microbiology.</title>
        <authorList>
            <person name="Li D."/>
        </authorList>
    </citation>
    <scope>NUCLEOTIDE SEQUENCE [LARGE SCALE GENOMIC DNA]</scope>
    <source>
        <strain evidence="4 5">NEAU-LD23</strain>
    </source>
</reference>
<dbReference type="Gene3D" id="2.70.98.60">
    <property type="entry name" value="alpha-galactosidase from lactobacil brevis"/>
    <property type="match status" value="1"/>
</dbReference>
<feature type="region of interest" description="Disordered" evidence="3">
    <location>
        <begin position="25"/>
        <end position="64"/>
    </location>
</feature>
<name>A0A3M8TGQ9_9ACTN</name>
<accession>A0A3M8TGQ9</accession>
<evidence type="ECO:0000313" key="4">
    <source>
        <dbReference type="EMBL" id="RNF92707.1"/>
    </source>
</evidence>
<dbReference type="RefSeq" id="WP_123106999.1">
    <property type="nucleotide sequence ID" value="NZ_RIBZ01000777.1"/>
</dbReference>